<comment type="caution">
    <text evidence="5">The sequence shown here is derived from an EMBL/GenBank/DDBJ whole genome shotgun (WGS) entry which is preliminary data.</text>
</comment>
<organism evidence="5 6">
    <name type="scientific">Acididesulfobacter guangdongensis</name>
    <dbReference type="NCBI Taxonomy" id="2597225"/>
    <lineage>
        <taxon>Bacteria</taxon>
        <taxon>Deltaproteobacteria</taxon>
        <taxon>Candidatus Acidulodesulfobacterales</taxon>
        <taxon>Candidatus Acididesulfobacter</taxon>
    </lineage>
</organism>
<keyword evidence="2 3" id="KW-0690">Ribosome biogenesis</keyword>
<dbReference type="GO" id="GO:0005829">
    <property type="term" value="C:cytosol"/>
    <property type="evidence" value="ECO:0007669"/>
    <property type="project" value="TreeGrafter"/>
</dbReference>
<dbReference type="HAMAP" id="MF_01077">
    <property type="entry name" value="RimP"/>
    <property type="match status" value="1"/>
</dbReference>
<dbReference type="Gene3D" id="3.30.300.70">
    <property type="entry name" value="RimP-like superfamily, N-terminal"/>
    <property type="match status" value="1"/>
</dbReference>
<dbReference type="AlphaFoldDB" id="A0A519BEC8"/>
<evidence type="ECO:0000256" key="3">
    <source>
        <dbReference type="HAMAP-Rule" id="MF_01077"/>
    </source>
</evidence>
<name>A0A519BEC8_ACIG2</name>
<protein>
    <recommendedName>
        <fullName evidence="3">Ribosome maturation factor RimP</fullName>
    </recommendedName>
</protein>
<accession>A0A519BEC8</accession>
<comment type="function">
    <text evidence="3">Required for maturation of 30S ribosomal subunits.</text>
</comment>
<dbReference type="EMBL" id="SGBC01000004">
    <property type="protein sequence ID" value="RZD15615.1"/>
    <property type="molecule type" value="Genomic_DNA"/>
</dbReference>
<dbReference type="InterPro" id="IPR003728">
    <property type="entry name" value="Ribosome_maturation_RimP"/>
</dbReference>
<dbReference type="PANTHER" id="PTHR33867">
    <property type="entry name" value="RIBOSOME MATURATION FACTOR RIMP"/>
    <property type="match status" value="1"/>
</dbReference>
<proteinExistence type="inferred from homology"/>
<comment type="similarity">
    <text evidence="3">Belongs to the RimP family.</text>
</comment>
<dbReference type="GO" id="GO:0000028">
    <property type="term" value="P:ribosomal small subunit assembly"/>
    <property type="evidence" value="ECO:0007669"/>
    <property type="project" value="TreeGrafter"/>
</dbReference>
<evidence type="ECO:0000259" key="4">
    <source>
        <dbReference type="Pfam" id="PF02576"/>
    </source>
</evidence>
<dbReference type="InterPro" id="IPR028998">
    <property type="entry name" value="RimP_C"/>
</dbReference>
<dbReference type="SUPFAM" id="SSF74942">
    <property type="entry name" value="YhbC-like, C-terminal domain"/>
    <property type="match status" value="1"/>
</dbReference>
<dbReference type="Pfam" id="PF02576">
    <property type="entry name" value="RimP_N"/>
    <property type="match status" value="1"/>
</dbReference>
<feature type="domain" description="Ribosome maturation factor RimP N-terminal" evidence="4">
    <location>
        <begin position="21"/>
        <end position="86"/>
    </location>
</feature>
<dbReference type="InterPro" id="IPR035956">
    <property type="entry name" value="RimP_N_sf"/>
</dbReference>
<evidence type="ECO:0000313" key="5">
    <source>
        <dbReference type="EMBL" id="RZD15615.1"/>
    </source>
</evidence>
<keyword evidence="1 3" id="KW-0963">Cytoplasm</keyword>
<dbReference type="PANTHER" id="PTHR33867:SF1">
    <property type="entry name" value="RIBOSOME MATURATION FACTOR RIMP"/>
    <property type="match status" value="1"/>
</dbReference>
<evidence type="ECO:0000256" key="2">
    <source>
        <dbReference type="ARBA" id="ARBA00022517"/>
    </source>
</evidence>
<dbReference type="InterPro" id="IPR028989">
    <property type="entry name" value="RimP_N"/>
</dbReference>
<dbReference type="GO" id="GO:0006412">
    <property type="term" value="P:translation"/>
    <property type="evidence" value="ECO:0007669"/>
    <property type="project" value="TreeGrafter"/>
</dbReference>
<dbReference type="CDD" id="cd01734">
    <property type="entry name" value="YlxS_C"/>
    <property type="match status" value="1"/>
</dbReference>
<evidence type="ECO:0000256" key="1">
    <source>
        <dbReference type="ARBA" id="ARBA00022490"/>
    </source>
</evidence>
<comment type="subcellular location">
    <subcellularLocation>
        <location evidence="3">Cytoplasm</location>
    </subcellularLocation>
</comment>
<dbReference type="Proteomes" id="UP000316562">
    <property type="component" value="Unassembled WGS sequence"/>
</dbReference>
<evidence type="ECO:0000313" key="6">
    <source>
        <dbReference type="Proteomes" id="UP000316562"/>
    </source>
</evidence>
<reference evidence="5 6" key="1">
    <citation type="journal article" date="2019" name="ISME J.">
        <title>Insights into ecological role of a new deltaproteobacterial order Candidatus Acidulodesulfobacterales by metagenomics and metatranscriptomics.</title>
        <authorList>
            <person name="Tan S."/>
            <person name="Liu J."/>
            <person name="Fang Y."/>
            <person name="Hedlund B.P."/>
            <person name="Lian Z.H."/>
            <person name="Huang L.Y."/>
            <person name="Li J.T."/>
            <person name="Huang L.N."/>
            <person name="Li W.J."/>
            <person name="Jiang H.C."/>
            <person name="Dong H.L."/>
            <person name="Shu W.S."/>
        </authorList>
    </citation>
    <scope>NUCLEOTIDE SEQUENCE [LARGE SCALE GENOMIC DNA]</scope>
    <source>
        <strain evidence="5">AP2</strain>
    </source>
</reference>
<sequence>MHDDLLKKIDELAEDIAKYYGCYIVGSLFVSSLKNRGVALRIYADAEGGISISQLTDISKELSMVLDIKELIDFKYNLEVSSPGIDRVIFKIKDYIRFKNKRAKISLNEKISGRLNFIGKIIDVSDLISQTGEKISLDSFNADLNNAGSNIINANIKIYDEIDDKNYVISFSKIKKANLIAE</sequence>
<dbReference type="SUPFAM" id="SSF75420">
    <property type="entry name" value="YhbC-like, N-terminal domain"/>
    <property type="match status" value="1"/>
</dbReference>
<dbReference type="InterPro" id="IPR036847">
    <property type="entry name" value="RimP_C_sf"/>
</dbReference>
<gene>
    <name evidence="3" type="primary">rimP</name>
    <name evidence="5" type="ORF">EVJ46_08765</name>
</gene>